<reference evidence="1" key="1">
    <citation type="submission" date="2020-05" db="EMBL/GenBank/DDBJ databases">
        <title>Phylogenomic resolution of chytrid fungi.</title>
        <authorList>
            <person name="Stajich J.E."/>
            <person name="Amses K."/>
            <person name="Simmons R."/>
            <person name="Seto K."/>
            <person name="Myers J."/>
            <person name="Bonds A."/>
            <person name="Quandt C.A."/>
            <person name="Barry K."/>
            <person name="Liu P."/>
            <person name="Grigoriev I."/>
            <person name="Longcore J.E."/>
            <person name="James T.Y."/>
        </authorList>
    </citation>
    <scope>NUCLEOTIDE SEQUENCE</scope>
    <source>
        <strain evidence="1">JEL0318</strain>
    </source>
</reference>
<name>A0AAD5SCI1_9FUNG</name>
<dbReference type="EMBL" id="JADGJD010000436">
    <property type="protein sequence ID" value="KAJ3051089.1"/>
    <property type="molecule type" value="Genomic_DNA"/>
</dbReference>
<dbReference type="AlphaFoldDB" id="A0AAD5SCI1"/>
<sequence>MTKYVEFLKQAHKRRLMLCMNEAFYNNLHPRQLFEVIVDLLEIMCDAKSTNITRDHNKFVAKHFPYLIEHERKVIRATLITYSVLKTEDLRRVLYAELMDTIRLWHGYLMTHDVRHSVVEGVSGVDGIRMPLIAYLAMEPWKRGTLFALVDCYAMLPEVVVDLVFPRVAEH</sequence>
<evidence type="ECO:0000313" key="1">
    <source>
        <dbReference type="EMBL" id="KAJ3051089.1"/>
    </source>
</evidence>
<comment type="caution">
    <text evidence="1">The sequence shown here is derived from an EMBL/GenBank/DDBJ whole genome shotgun (WGS) entry which is preliminary data.</text>
</comment>
<keyword evidence="2" id="KW-1185">Reference proteome</keyword>
<organism evidence="1 2">
    <name type="scientific">Rhizophlyctis rosea</name>
    <dbReference type="NCBI Taxonomy" id="64517"/>
    <lineage>
        <taxon>Eukaryota</taxon>
        <taxon>Fungi</taxon>
        <taxon>Fungi incertae sedis</taxon>
        <taxon>Chytridiomycota</taxon>
        <taxon>Chytridiomycota incertae sedis</taxon>
        <taxon>Chytridiomycetes</taxon>
        <taxon>Rhizophlyctidales</taxon>
        <taxon>Rhizophlyctidaceae</taxon>
        <taxon>Rhizophlyctis</taxon>
    </lineage>
</organism>
<accession>A0AAD5SCI1</accession>
<dbReference type="Proteomes" id="UP001212841">
    <property type="component" value="Unassembled WGS sequence"/>
</dbReference>
<proteinExistence type="predicted"/>
<protein>
    <submittedName>
        <fullName evidence="1">Uncharacterized protein</fullName>
    </submittedName>
</protein>
<gene>
    <name evidence="1" type="ORF">HK097_007933</name>
</gene>
<evidence type="ECO:0000313" key="2">
    <source>
        <dbReference type="Proteomes" id="UP001212841"/>
    </source>
</evidence>